<reference evidence="2 3" key="1">
    <citation type="journal article" date="2014" name="BMC Genomics">
        <title>Comparative genomics of the major fungal agents of human and animal Sporotrichosis: Sporothrix schenckii and Sporothrix brasiliensis.</title>
        <authorList>
            <person name="Teixeira M.M."/>
            <person name="de Almeida L.G."/>
            <person name="Kubitschek-Barreira P."/>
            <person name="Alves F.L."/>
            <person name="Kioshima E.S."/>
            <person name="Abadio A.K."/>
            <person name="Fernandes L."/>
            <person name="Derengowski L.S."/>
            <person name="Ferreira K.S."/>
            <person name="Souza R.C."/>
            <person name="Ruiz J.C."/>
            <person name="de Andrade N.C."/>
            <person name="Paes H.C."/>
            <person name="Nicola A.M."/>
            <person name="Albuquerque P."/>
            <person name="Gerber A.L."/>
            <person name="Martins V.P."/>
            <person name="Peconick L.D."/>
            <person name="Neto A.V."/>
            <person name="Chaucanez C.B."/>
            <person name="Silva P.A."/>
            <person name="Cunha O.L."/>
            <person name="de Oliveira F.F."/>
            <person name="dos Santos T.C."/>
            <person name="Barros A.L."/>
            <person name="Soares M.A."/>
            <person name="de Oliveira L.M."/>
            <person name="Marini M.M."/>
            <person name="Villalobos-Duno H."/>
            <person name="Cunha M.M."/>
            <person name="de Hoog S."/>
            <person name="da Silveira J.F."/>
            <person name="Henrissat B."/>
            <person name="Nino-Vega G.A."/>
            <person name="Cisalpino P.S."/>
            <person name="Mora-Montes H.M."/>
            <person name="Almeida S.R."/>
            <person name="Stajich J.E."/>
            <person name="Lopes-Bezerra L.M."/>
            <person name="Vasconcelos A.T."/>
            <person name="Felipe M.S."/>
        </authorList>
    </citation>
    <scope>NUCLEOTIDE SEQUENCE [LARGE SCALE GENOMIC DNA]</scope>
    <source>
        <strain evidence="2 3">1099-18</strain>
    </source>
</reference>
<dbReference type="RefSeq" id="XP_016584648.1">
    <property type="nucleotide sequence ID" value="XM_016729766.1"/>
</dbReference>
<organism evidence="2 3">
    <name type="scientific">Sporothrix schenckii 1099-18</name>
    <dbReference type="NCBI Taxonomy" id="1397361"/>
    <lineage>
        <taxon>Eukaryota</taxon>
        <taxon>Fungi</taxon>
        <taxon>Dikarya</taxon>
        <taxon>Ascomycota</taxon>
        <taxon>Pezizomycotina</taxon>
        <taxon>Sordariomycetes</taxon>
        <taxon>Sordariomycetidae</taxon>
        <taxon>Ophiostomatales</taxon>
        <taxon>Ophiostomataceae</taxon>
        <taxon>Sporothrix</taxon>
    </lineage>
</organism>
<dbReference type="PANTHER" id="PTHR32387">
    <property type="entry name" value="WU:FJ29H11"/>
    <property type="match status" value="1"/>
</dbReference>
<gene>
    <name evidence="2" type="ORF">SPSK_02918</name>
</gene>
<name>A0A0F2LWZ6_SPOSC</name>
<evidence type="ECO:0008006" key="4">
    <source>
        <dbReference type="Google" id="ProtNLM"/>
    </source>
</evidence>
<dbReference type="PANTHER" id="PTHR32387:SF0">
    <property type="entry name" value="PROTEIN NO VEIN"/>
    <property type="match status" value="1"/>
</dbReference>
<dbReference type="EMBL" id="AXCR01000010">
    <property type="protein sequence ID" value="KJR81972.1"/>
    <property type="molecule type" value="Genomic_DNA"/>
</dbReference>
<sequence length="1771" mass="198381">MATMTGRDVAKQIVLEMGKKNGYIPDEVLAEMQHSLSEKSCNIILDAVSNLKHQAATSVKTLAQNLYSSSAKFVFELLQNYDDNHYDSDRGPPSVAFHIYPDRIVASCNENGFTEENVSAICSVGQSSKKKTKNQLAGDVGYTGEKGIGFKSVFMAAEEVHIQSGDYSFRFKYPKGDSGLGMMTPIWTDYNETLDAQLSHITLTLRSDGQLGDAVRRQEIIHEQFYNIHDSILLFMKKLQEIKVSFYDSEENLQSTTTFSIDRLRHQTTVKKSVTTFDNQNTEQVTDVVKSYVMIKHIVRDLAPNENRKDLDSEAQTTTDGVVVLGFPIDTHSEPVLQNEYIFAFLPVKIMGFKFLIHADFVTQANREDIVVTSDRNHGLARGIAEAFIMAVSQFSTHATLRYQWMRYLPRDSDYPWDGFWKSVIQDIRSRLGRMAILQSQDASQPLLSIGDSRRLLPKYQHKDLILLEDYGLTTVSNWEWVERVEHDLASDASVMKSTDDEDWHMRVADLLYALSDSESEEVREAVQQLQLFPLRDGSWVSASPGPVYCPQPEGTSLVIPPRVNLAVVDATAFANVSRERLFNKLGARAAPVKTVREAIFKEHQNLGTSSIQWTDLVQHTHFLYLTHHLVSSPYDYNRLSIGPRKGHLKKSCNTDVDMYIADGTPYGVEILLSSDNDAPGFEPLFVMADVYFKDVLSLPTPTSPTFKDWLHIFHGVRRDLRLIHTDGKALSPIGNYIAEHRPEKFLGFLQRTWGGVVLPSSDKKLITGEIANLEVLCQEGKKVRLGSTYFPLGSLKKLSERFLVDEFFPWLQLESEITDDEVFLSSWAALGKAFGLGYHCTTLSFLLDILRYIKKHTFAEDIVNPRRIYELYVRIQAEVQAASPEDGLIEQIRLAFNSDELIFTGHTDSACATWSCPEDCVWESPVDMINKGSIARRCQSSFPDLFVQERSNLQNFFSTTLQIRDAYWRDLQSEIVYMHDNDIHDLYKAKELYTRLSECLESLDEDELSELKDEFKRWGLIYVSSEDDPDDGGWYTPNQCLWTSATKIRGKVTLSVIYPDLKSFFMDCLGMRTMTVKMVYDKLTGPLLSVEDTKQTIHAFNSLLVQDADAREMVATNVFEKQVFPVRLPGGTVQLCQGTDSFFLVNRQSLADEFAGQVKLFDFDMGEVRSLQPFIAWVGLGHKYLSKMVRENSCVVGDDKRPISCRDRDIRRKARALLSLAVAYNSPRVYGSREKSFYTLLRHAETIETDRITSELHLDQDGKVLKVERAAATFHIQDDDTSVKFYVPRDETTQELCFNATLPKSICLWMMANPMTTIGSDMIFAAQAVLCAKCVAMNVILDHHGIKLASVPEGEDDDEDEEVVAPQTSIEAPGRSSIEAPGRSSIEAPGRSSIEAPGRSSVEAPARSSVEEPGRSSIEAPGRSSVEEPGRPLQVDEVAVTTRSISLASVPQQRVATFHSNEEEIISSRSNTPFTFSGQAEAHGSGMTPDSITFASPTTATTASIVTISTTVTDDGELYLSSLFARTHVSTDSASPVSQAPDNSYSVLLDLVVQAATQASIPSRGNVSMSTIQSTGAQRGNRWLQHASLDEKYKQIGAAGELFVYALLSHMGDGVLPGFSLQNWQSTIRGYARSHPLYADIQNWVGQETADITYEDVDGTLTALLMDKGYLAHEVWASARPRYFIEVKTTVNAAVATPFYMSNHQYTRMQNCSPDGLDGHHALENVYMIIRVFGLGAGFVGFQLLVDPESMRRRGELAFTAPESWTVVVL</sequence>
<protein>
    <recommendedName>
        <fullName evidence="4">Protein NO VEIN C-terminal domain-containing protein</fullName>
    </recommendedName>
</protein>
<dbReference type="SUPFAM" id="SSF55874">
    <property type="entry name" value="ATPase domain of HSP90 chaperone/DNA topoisomerase II/histidine kinase"/>
    <property type="match status" value="1"/>
</dbReference>
<dbReference type="InterPro" id="IPR052957">
    <property type="entry name" value="Auxin_embryo_med"/>
</dbReference>
<feature type="region of interest" description="Disordered" evidence="1">
    <location>
        <begin position="1352"/>
        <end position="1433"/>
    </location>
</feature>
<feature type="compositionally biased region" description="Acidic residues" evidence="1">
    <location>
        <begin position="1354"/>
        <end position="1364"/>
    </location>
</feature>
<evidence type="ECO:0000256" key="1">
    <source>
        <dbReference type="SAM" id="MobiDB-lite"/>
    </source>
</evidence>
<dbReference type="GeneID" id="27665043"/>
<comment type="caution">
    <text evidence="2">The sequence shown here is derived from an EMBL/GenBank/DDBJ whole genome shotgun (WGS) entry which is preliminary data.</text>
</comment>
<accession>A0A0F2LWZ6</accession>
<dbReference type="KEGG" id="ssck:SPSK_02918"/>
<evidence type="ECO:0000313" key="3">
    <source>
        <dbReference type="Proteomes" id="UP000033710"/>
    </source>
</evidence>
<dbReference type="InterPro" id="IPR036890">
    <property type="entry name" value="HATPase_C_sf"/>
</dbReference>
<dbReference type="NCBIfam" id="NF047352">
    <property type="entry name" value="P_loop_sacsin"/>
    <property type="match status" value="1"/>
</dbReference>
<proteinExistence type="predicted"/>
<reference evidence="2 3" key="2">
    <citation type="journal article" date="2015" name="Eukaryot. Cell">
        <title>Asexual propagation of a virulent clone complex in a human and feline outbreak of sporotrichosis.</title>
        <authorList>
            <person name="Teixeira Mde M."/>
            <person name="Rodrigues A.M."/>
            <person name="Tsui C.K."/>
            <person name="de Almeida L.G."/>
            <person name="Van Diepeningen A.D."/>
            <person name="van den Ende B.G."/>
            <person name="Fernandes G.F."/>
            <person name="Kano R."/>
            <person name="Hamelin R.C."/>
            <person name="Lopes-Bezerra L.M."/>
            <person name="Vasconcelos A.T."/>
            <person name="de Hoog S."/>
            <person name="de Camargo Z.P."/>
            <person name="Felipe M.S."/>
        </authorList>
    </citation>
    <scope>NUCLEOTIDE SEQUENCE [LARGE SCALE GENOMIC DNA]</scope>
    <source>
        <strain evidence="2 3">1099-18</strain>
    </source>
</reference>
<dbReference type="Proteomes" id="UP000033710">
    <property type="component" value="Unassembled WGS sequence"/>
</dbReference>
<dbReference type="OrthoDB" id="1262810at2759"/>
<dbReference type="Gene3D" id="3.30.565.10">
    <property type="entry name" value="Histidine kinase-like ATPase, C-terminal domain"/>
    <property type="match status" value="1"/>
</dbReference>
<dbReference type="VEuPathDB" id="FungiDB:SPSK_02918"/>
<evidence type="ECO:0000313" key="2">
    <source>
        <dbReference type="EMBL" id="KJR81972.1"/>
    </source>
</evidence>